<dbReference type="Gene3D" id="3.40.50.300">
    <property type="entry name" value="P-loop containing nucleotide triphosphate hydrolases"/>
    <property type="match status" value="1"/>
</dbReference>
<proteinExistence type="predicted"/>
<feature type="repeat" description="ANK" evidence="2">
    <location>
        <begin position="887"/>
        <end position="919"/>
    </location>
</feature>
<dbReference type="PANTHER" id="PTHR46082">
    <property type="entry name" value="ATP/GTP-BINDING PROTEIN-RELATED"/>
    <property type="match status" value="1"/>
</dbReference>
<name>A0A9P8UPI9_9PEZI</name>
<feature type="domain" description="NACHT" evidence="3">
    <location>
        <begin position="405"/>
        <end position="553"/>
    </location>
</feature>
<dbReference type="EMBL" id="JAGPXC010000003">
    <property type="protein sequence ID" value="KAH6655699.1"/>
    <property type="molecule type" value="Genomic_DNA"/>
</dbReference>
<dbReference type="InterPro" id="IPR027417">
    <property type="entry name" value="P-loop_NTPase"/>
</dbReference>
<dbReference type="SUPFAM" id="SSF48403">
    <property type="entry name" value="Ankyrin repeat"/>
    <property type="match status" value="1"/>
</dbReference>
<dbReference type="InterPro" id="IPR053137">
    <property type="entry name" value="NLR-like"/>
</dbReference>
<evidence type="ECO:0000256" key="2">
    <source>
        <dbReference type="PROSITE-ProRule" id="PRU00023"/>
    </source>
</evidence>
<dbReference type="GO" id="GO:0009116">
    <property type="term" value="P:nucleoside metabolic process"/>
    <property type="evidence" value="ECO:0007669"/>
    <property type="project" value="InterPro"/>
</dbReference>
<dbReference type="PANTHER" id="PTHR46082:SF11">
    <property type="entry name" value="AAA+ ATPASE DOMAIN-CONTAINING PROTEIN-RELATED"/>
    <property type="match status" value="1"/>
</dbReference>
<dbReference type="InterPro" id="IPR036770">
    <property type="entry name" value="Ankyrin_rpt-contain_sf"/>
</dbReference>
<dbReference type="SUPFAM" id="SSF53167">
    <property type="entry name" value="Purine and uridine phosphorylases"/>
    <property type="match status" value="1"/>
</dbReference>
<dbReference type="InterPro" id="IPR035994">
    <property type="entry name" value="Nucleoside_phosphorylase_sf"/>
</dbReference>
<dbReference type="InterPro" id="IPR056884">
    <property type="entry name" value="NPHP3-like_N"/>
</dbReference>
<dbReference type="SMART" id="SM00248">
    <property type="entry name" value="ANK"/>
    <property type="match status" value="5"/>
</dbReference>
<dbReference type="AlphaFoldDB" id="A0A9P8UPI9"/>
<protein>
    <recommendedName>
        <fullName evidence="3">NACHT domain-containing protein</fullName>
    </recommendedName>
</protein>
<feature type="repeat" description="ANK" evidence="2">
    <location>
        <begin position="920"/>
        <end position="952"/>
    </location>
</feature>
<keyword evidence="1" id="KW-0677">Repeat</keyword>
<sequence length="1054" mass="116910">MSISNEEYAVGWICAITTESVAARAFLDEEHKGPKHVAQHDDNNYTLGRIGEHNVVIAVLPDGDYGTASAAGVARDMLHSFPNIRIGLMVGIGGAAPTVKHDIRLGDIVVSTPRGGYGGVFQYDFGKTIQCQKFQATRFLDQPPTVLRTAVSGLKAQYEADGHQIQEAIQAALVKKPRLRRNYNQPDPITDRLYRADVVHPTEAGAACLISCDSDASVLVARRARDEVEDNPMIHYGLIASANQLMKDAVIRDKLAQEKDVLCFEMEAAGLMNHFPCLVIRGICDYSDTHKNKQWQGYAAMAAAAYAKDILNRIPPNKVEAEKKLSELHHEMHMDISTIRGQTSEIKTHVEELRVDGHLEKVRNWLAPPDPSTNFNKAREQYHEGTGHWLLNSEVYTKWKMEQNSFLWLYGIPGCGKTILSSSVVADLEQSAGSARTLLYFYFDFNDVDKQSLNKAVRSLITQLYFKRKDARKETDALYSSCNNGRRQPDQTSLLALLRNMLQRQHDSEVWIVLDALDECHARNEGAASGLMSYIKSLRDCTANVHLLVTSRPEHDLQSAIESWAHVSEIIPLQSTRVENDINSYIKAKTRQLGRWKGRPDIQNEIETVLSGKANGMFRWVACQFDVLYNCLDPKSVRTELANLPRTLDETYMRILQNVDPSQWDSAVRLLQFLTYSDRPLRLEEAVDAVAVDISNELRFDPNYRMPCPQEVVRYCSSLAVLVRRRDKRDGSEIVEIQLAHFSVQEYLISGRVKGHIASELSRSNASAALSAVCLSYLLSLDHSHQPKEARENYPLAQYSAKYWPKYAAIAEQSARMHLPLIREYFSSKSTMNFCNRIYNHDEPLERIGLRPKKSPNSLYYASLTGLIYSTQALIDDGADVNARDGYYGNALQAASAKGHKAIVRILVDQGADVNAQGGDYGNALQAASFKGNEAIVKILVDQGADVNARGGMYGNALQAASAEGDEAIVKILVDQGADVNAQGGYYGNALQAASATGDEATVRILVDQGANVNAQGGRYGNVLQAALTEGHVAIARILQDIISHHLLKSGSSK</sequence>
<gene>
    <name evidence="4" type="ORF">BKA67DRAFT_534614</name>
</gene>
<reference evidence="4" key="1">
    <citation type="journal article" date="2021" name="Nat. Commun.">
        <title>Genetic determinants of endophytism in the Arabidopsis root mycobiome.</title>
        <authorList>
            <person name="Mesny F."/>
            <person name="Miyauchi S."/>
            <person name="Thiergart T."/>
            <person name="Pickel B."/>
            <person name="Atanasova L."/>
            <person name="Karlsson M."/>
            <person name="Huettel B."/>
            <person name="Barry K.W."/>
            <person name="Haridas S."/>
            <person name="Chen C."/>
            <person name="Bauer D."/>
            <person name="Andreopoulos W."/>
            <person name="Pangilinan J."/>
            <person name="LaButti K."/>
            <person name="Riley R."/>
            <person name="Lipzen A."/>
            <person name="Clum A."/>
            <person name="Drula E."/>
            <person name="Henrissat B."/>
            <person name="Kohler A."/>
            <person name="Grigoriev I.V."/>
            <person name="Martin F.M."/>
            <person name="Hacquard S."/>
        </authorList>
    </citation>
    <scope>NUCLEOTIDE SEQUENCE</scope>
    <source>
        <strain evidence="4">MPI-SDFR-AT-0073</strain>
    </source>
</reference>
<evidence type="ECO:0000313" key="5">
    <source>
        <dbReference type="Proteomes" id="UP000758603"/>
    </source>
</evidence>
<dbReference type="RefSeq" id="XP_045959964.1">
    <property type="nucleotide sequence ID" value="XM_046099883.1"/>
</dbReference>
<dbReference type="Pfam" id="PF12796">
    <property type="entry name" value="Ank_2"/>
    <property type="match status" value="2"/>
</dbReference>
<dbReference type="PROSITE" id="PS50088">
    <property type="entry name" value="ANK_REPEAT"/>
    <property type="match status" value="5"/>
</dbReference>
<feature type="repeat" description="ANK" evidence="2">
    <location>
        <begin position="854"/>
        <end position="886"/>
    </location>
</feature>
<evidence type="ECO:0000256" key="1">
    <source>
        <dbReference type="ARBA" id="ARBA00022737"/>
    </source>
</evidence>
<keyword evidence="5" id="KW-1185">Reference proteome</keyword>
<evidence type="ECO:0000313" key="4">
    <source>
        <dbReference type="EMBL" id="KAH6655699.1"/>
    </source>
</evidence>
<dbReference type="PROSITE" id="PS50297">
    <property type="entry name" value="ANK_REP_REGION"/>
    <property type="match status" value="3"/>
</dbReference>
<dbReference type="InterPro" id="IPR002110">
    <property type="entry name" value="Ankyrin_rpt"/>
</dbReference>
<dbReference type="GO" id="GO:0003824">
    <property type="term" value="F:catalytic activity"/>
    <property type="evidence" value="ECO:0007669"/>
    <property type="project" value="InterPro"/>
</dbReference>
<keyword evidence="2" id="KW-0040">ANK repeat</keyword>
<dbReference type="SUPFAM" id="SSF52540">
    <property type="entry name" value="P-loop containing nucleoside triphosphate hydrolases"/>
    <property type="match status" value="1"/>
</dbReference>
<dbReference type="Gene3D" id="3.40.50.1580">
    <property type="entry name" value="Nucleoside phosphorylase domain"/>
    <property type="match status" value="1"/>
</dbReference>
<dbReference type="Gene3D" id="1.25.40.20">
    <property type="entry name" value="Ankyrin repeat-containing domain"/>
    <property type="match status" value="1"/>
</dbReference>
<dbReference type="Pfam" id="PF24883">
    <property type="entry name" value="NPHP3_N"/>
    <property type="match status" value="1"/>
</dbReference>
<feature type="repeat" description="ANK" evidence="2">
    <location>
        <begin position="956"/>
        <end position="985"/>
    </location>
</feature>
<dbReference type="OrthoDB" id="1577640at2759"/>
<evidence type="ECO:0000259" key="3">
    <source>
        <dbReference type="PROSITE" id="PS50837"/>
    </source>
</evidence>
<accession>A0A9P8UPI9</accession>
<dbReference type="InterPro" id="IPR007111">
    <property type="entry name" value="NACHT_NTPase"/>
</dbReference>
<comment type="caution">
    <text evidence="4">The sequence shown here is derived from an EMBL/GenBank/DDBJ whole genome shotgun (WGS) entry which is preliminary data.</text>
</comment>
<dbReference type="GeneID" id="70128775"/>
<dbReference type="PROSITE" id="PS50837">
    <property type="entry name" value="NACHT"/>
    <property type="match status" value="1"/>
</dbReference>
<organism evidence="4 5">
    <name type="scientific">Truncatella angustata</name>
    <dbReference type="NCBI Taxonomy" id="152316"/>
    <lineage>
        <taxon>Eukaryota</taxon>
        <taxon>Fungi</taxon>
        <taxon>Dikarya</taxon>
        <taxon>Ascomycota</taxon>
        <taxon>Pezizomycotina</taxon>
        <taxon>Sordariomycetes</taxon>
        <taxon>Xylariomycetidae</taxon>
        <taxon>Amphisphaeriales</taxon>
        <taxon>Sporocadaceae</taxon>
        <taxon>Truncatella</taxon>
    </lineage>
</organism>
<dbReference type="Proteomes" id="UP000758603">
    <property type="component" value="Unassembled WGS sequence"/>
</dbReference>
<feature type="repeat" description="ANK" evidence="2">
    <location>
        <begin position="986"/>
        <end position="1018"/>
    </location>
</feature>